<feature type="transmembrane region" description="Helical" evidence="10">
    <location>
        <begin position="175"/>
        <end position="195"/>
    </location>
</feature>
<name>A0A0F8DR71_METMZ</name>
<dbReference type="PANTHER" id="PTHR43562:SF3">
    <property type="entry name" value="SODIUM ION_PROTON EXCHANGER (EUROFUNG)"/>
    <property type="match status" value="1"/>
</dbReference>
<feature type="transmembrane region" description="Helical" evidence="10">
    <location>
        <begin position="113"/>
        <end position="132"/>
    </location>
</feature>
<feature type="transmembrane region" description="Helical" evidence="10">
    <location>
        <begin position="33"/>
        <end position="66"/>
    </location>
</feature>
<evidence type="ECO:0000259" key="11">
    <source>
        <dbReference type="Pfam" id="PF00999"/>
    </source>
</evidence>
<dbReference type="Pfam" id="PF00999">
    <property type="entry name" value="Na_H_Exchanger"/>
    <property type="match status" value="1"/>
</dbReference>
<accession>A0A0F8DR71</accession>
<evidence type="ECO:0000256" key="4">
    <source>
        <dbReference type="ARBA" id="ARBA00022692"/>
    </source>
</evidence>
<sequence length="394" mass="42433">MSALFQVLFLIFSVKFFGEIAERAGVTSVMGEILAGILFGALILDVETGIITFFAQLGSIFLLFTAGYKEVSLRDLKPAVLVAFIPTLTQLVFAFAFGFMLGKIFNFTFLQSLFMAVALSPTAIGVVIRILIDLNYLSSRPGIVMLSSAVLDDIIAISLLSLIVTFARFNRAPSALAVLTIAGKILLFLLIMYILGKYFFPRLFVHAQKMHAKEAVFSLVVMTALLSSYLAELFELHATIGAFIGGMLISEIPLAKIPDVQSKVEGLAYGILIPLFFAFIGYSIDLYALVKAGIFVPVVTLLALSGKLIGGFIGSKAIGFNFCESLAFGAGVMPRAGIELVMLTIGRGIGIIGEEIFSAMVFMVIVSILISPSALKFAIQAERKNKTGNELKVG</sequence>
<keyword evidence="8 10" id="KW-0472">Membrane</keyword>
<evidence type="ECO:0000313" key="12">
    <source>
        <dbReference type="EMBL" id="KKG05163.1"/>
    </source>
</evidence>
<comment type="caution">
    <text evidence="12">The sequence shown here is derived from an EMBL/GenBank/DDBJ whole genome shotgun (WGS) entry which is preliminary data.</text>
</comment>
<gene>
    <name evidence="12" type="ORF">DU40_05400</name>
</gene>
<evidence type="ECO:0000256" key="2">
    <source>
        <dbReference type="ARBA" id="ARBA00022448"/>
    </source>
</evidence>
<keyword evidence="5 10" id="KW-1133">Transmembrane helix</keyword>
<feature type="transmembrane region" description="Helical" evidence="10">
    <location>
        <begin position="326"/>
        <end position="350"/>
    </location>
</feature>
<reference evidence="12 13" key="1">
    <citation type="journal article" date="2015" name="ISME J.">
        <title>Genomic and phenotypic differentiation among Methanosarcina mazei populations from Columbia River sediment.</title>
        <authorList>
            <person name="Youngblut N.D."/>
            <person name="Wirth J.S."/>
            <person name="Henriksen J.R."/>
            <person name="Smith M."/>
            <person name="Simon H."/>
            <person name="Metcalf W.W."/>
            <person name="Whitaker R.J."/>
        </authorList>
    </citation>
    <scope>NUCLEOTIDE SEQUENCE [LARGE SCALE GENOMIC DNA]</scope>
    <source>
        <strain evidence="12 13">2.F.T.0.2</strain>
    </source>
</reference>
<dbReference type="InterPro" id="IPR006153">
    <property type="entry name" value="Cation/H_exchanger_TM"/>
</dbReference>
<evidence type="ECO:0000256" key="6">
    <source>
        <dbReference type="ARBA" id="ARBA00023053"/>
    </source>
</evidence>
<evidence type="ECO:0000313" key="13">
    <source>
        <dbReference type="Proteomes" id="UP000034597"/>
    </source>
</evidence>
<dbReference type="Gene3D" id="1.20.1530.20">
    <property type="match status" value="1"/>
</dbReference>
<organism evidence="12 13">
    <name type="scientific">Methanosarcina mazei</name>
    <name type="common">Methanosarcina frisia</name>
    <dbReference type="NCBI Taxonomy" id="2209"/>
    <lineage>
        <taxon>Archaea</taxon>
        <taxon>Methanobacteriati</taxon>
        <taxon>Methanobacteriota</taxon>
        <taxon>Stenosarchaea group</taxon>
        <taxon>Methanomicrobia</taxon>
        <taxon>Methanosarcinales</taxon>
        <taxon>Methanosarcinaceae</taxon>
        <taxon>Methanosarcina</taxon>
    </lineage>
</organism>
<evidence type="ECO:0000256" key="9">
    <source>
        <dbReference type="ARBA" id="ARBA00023201"/>
    </source>
</evidence>
<proteinExistence type="predicted"/>
<keyword evidence="6" id="KW-0915">Sodium</keyword>
<comment type="subcellular location">
    <subcellularLocation>
        <location evidence="1">Membrane</location>
        <topology evidence="1">Multi-pass membrane protein</topology>
    </subcellularLocation>
</comment>
<evidence type="ECO:0000256" key="1">
    <source>
        <dbReference type="ARBA" id="ARBA00004141"/>
    </source>
</evidence>
<dbReference type="EMBL" id="JJOT01000022">
    <property type="protein sequence ID" value="KKG05163.1"/>
    <property type="molecule type" value="Genomic_DNA"/>
</dbReference>
<dbReference type="PANTHER" id="PTHR43562">
    <property type="entry name" value="NAPA-TYPE SODIUM/HYDROGEN ANTIPORTER"/>
    <property type="match status" value="1"/>
</dbReference>
<feature type="transmembrane region" description="Helical" evidence="10">
    <location>
        <begin position="78"/>
        <end position="101"/>
    </location>
</feature>
<feature type="transmembrane region" description="Helical" evidence="10">
    <location>
        <begin position="356"/>
        <end position="379"/>
    </location>
</feature>
<evidence type="ECO:0000256" key="10">
    <source>
        <dbReference type="SAM" id="Phobius"/>
    </source>
</evidence>
<feature type="domain" description="Cation/H+ exchanger transmembrane" evidence="11">
    <location>
        <begin position="16"/>
        <end position="378"/>
    </location>
</feature>
<keyword evidence="4 10" id="KW-0812">Transmembrane</keyword>
<keyword evidence="7" id="KW-0406">Ion transport</keyword>
<dbReference type="InterPro" id="IPR038770">
    <property type="entry name" value="Na+/solute_symporter_sf"/>
</dbReference>
<feature type="transmembrane region" description="Helical" evidence="10">
    <location>
        <begin position="237"/>
        <end position="255"/>
    </location>
</feature>
<protein>
    <submittedName>
        <fullName evidence="12">Transcriptional regulator</fullName>
    </submittedName>
</protein>
<dbReference type="AlphaFoldDB" id="A0A0F8DR71"/>
<dbReference type="GO" id="GO:0015297">
    <property type="term" value="F:antiporter activity"/>
    <property type="evidence" value="ECO:0007669"/>
    <property type="project" value="UniProtKB-KW"/>
</dbReference>
<dbReference type="GO" id="GO:0016020">
    <property type="term" value="C:membrane"/>
    <property type="evidence" value="ECO:0007669"/>
    <property type="project" value="UniProtKB-SubCell"/>
</dbReference>
<keyword evidence="3" id="KW-0050">Antiport</keyword>
<dbReference type="Proteomes" id="UP000034597">
    <property type="component" value="Unassembled WGS sequence"/>
</dbReference>
<dbReference type="GO" id="GO:1902600">
    <property type="term" value="P:proton transmembrane transport"/>
    <property type="evidence" value="ECO:0007669"/>
    <property type="project" value="InterPro"/>
</dbReference>
<feature type="transmembrane region" description="Helical" evidence="10">
    <location>
        <begin position="267"/>
        <end position="288"/>
    </location>
</feature>
<evidence type="ECO:0000256" key="7">
    <source>
        <dbReference type="ARBA" id="ARBA00023065"/>
    </source>
</evidence>
<feature type="transmembrane region" description="Helical" evidence="10">
    <location>
        <begin position="294"/>
        <end position="314"/>
    </location>
</feature>
<evidence type="ECO:0000256" key="3">
    <source>
        <dbReference type="ARBA" id="ARBA00022449"/>
    </source>
</evidence>
<dbReference type="GO" id="GO:0006814">
    <property type="term" value="P:sodium ion transport"/>
    <property type="evidence" value="ECO:0007669"/>
    <property type="project" value="UniProtKB-KW"/>
</dbReference>
<dbReference type="PATRIC" id="fig|2209.60.peg.1165"/>
<keyword evidence="2" id="KW-0813">Transport</keyword>
<keyword evidence="9" id="KW-0739">Sodium transport</keyword>
<evidence type="ECO:0000256" key="5">
    <source>
        <dbReference type="ARBA" id="ARBA00022989"/>
    </source>
</evidence>
<feature type="transmembrane region" description="Helical" evidence="10">
    <location>
        <begin position="144"/>
        <end position="169"/>
    </location>
</feature>
<evidence type="ECO:0000256" key="8">
    <source>
        <dbReference type="ARBA" id="ARBA00023136"/>
    </source>
</evidence>